<sequence length="1138" mass="127986">MDTNKDSTSNYSVWLPGGAVVLSLVISTFALIREPFVETRPVGAQFQPQTPIEARLWQDPFDALERYRKRIKDQEPKPEPACTATPLQKPAQLLVALVEDGAYAEAVELRRRMRYAILAGLKGARLVPEDEQHVRCLAMAPSLQTLTSSKDAVEVPYEDFAADPLEPAPSSDEEQPPVERVRLLWLKQNAIRHNPLGSLENLRFAPIGGKENGVLKVIGPADSAMLGQFYEQEAEAQNQPDDYVFWNYLTKGIEIYSPLATADKKFLLREISAPKHSDTHSFNSLKLIRTISDDTTMARLLLDELKLRHVDPTAGARCLTPDDEHKCFPEGEWRNANRIALISEWDSFYSRALIQSFRKKIAERPTFEPLGMDRVDPWVLRFSYLRGLDGHLPEDTIAKTEKKTDNTRLDLDLSPLEKSDGNSQLDYLRRLAEHISMQDKAYRNAGKSGIGAIGVLGLDTYDKLLVLQALKNRMPNKVYFSTDLDARMLQRGQAEVTRNLVLASAYGLTLTRALQQEMPPFRDSLQSSVFISVLAAMAPEPFDAKRWQFDYSKSGILSPSIYEVGISGFIPLESSSTRERAIDCGPADRHSGQGTYIRPQDIMALRCLQDPSPPIYPEPSPALQDRLHGIQSFMLAGPLVLILVTLGLLLSWWSSSNGETSTGPSAWVPPALYGMAALLAWAATRTWRVELMWVAFGLILLGLIASGLNRRMLDCKANVAGKTLAGGGLFDANAWYVLVPLVIFILALLGAYQKRESLTEHGLGEPMFLFEGISAWPTLGLRLLAVLISLAALAWGARNLRLNRLEIERDYHLSSAMRQYPTSLWRQPRLLTRRGKLRRLDKLAREAGEWLHHIFLPLSPNTPRMYERRTGLAHTPRQFIVYWQEHCICGSFGARLLRAMLGSWIFLVLTSMFFVLWPMDGDPMRGNLALRQWSWLPPLLTFNLLVFWVVDANRLLTRFIRQFSDEDWIWPEGLQREHKTLFGEFAQRQSHPSIDAWFGLTLIAKRTAAVSRLIYAPTIVLLILIASRSSLFDNWSTPPGMVITFVLTGLILLASALSLRRAAERARTVGLQRIDQYLLKTPDEALCGKFSLIRERIVTLNTGAFSRYADEPLVRALLLSLTGLGGSVLVDALNYSKF</sequence>
<dbReference type="AlphaFoldDB" id="A0A6I6XIB5"/>
<keyword evidence="1" id="KW-0812">Transmembrane</keyword>
<feature type="transmembrane region" description="Helical" evidence="1">
    <location>
        <begin position="939"/>
        <end position="956"/>
    </location>
</feature>
<accession>A0A6I6XIB5</accession>
<feature type="transmembrane region" description="Helical" evidence="1">
    <location>
        <begin position="1013"/>
        <end position="1032"/>
    </location>
</feature>
<gene>
    <name evidence="2" type="ORF">C2H86_13350</name>
</gene>
<feature type="transmembrane region" description="Helical" evidence="1">
    <location>
        <begin position="901"/>
        <end position="919"/>
    </location>
</feature>
<feature type="transmembrane region" description="Helical" evidence="1">
    <location>
        <begin position="1038"/>
        <end position="1059"/>
    </location>
</feature>
<feature type="transmembrane region" description="Helical" evidence="1">
    <location>
        <begin position="690"/>
        <end position="708"/>
    </location>
</feature>
<dbReference type="EMBL" id="CP026115">
    <property type="protein sequence ID" value="QHG65329.1"/>
    <property type="molecule type" value="Genomic_DNA"/>
</dbReference>
<keyword evidence="1" id="KW-1133">Transmembrane helix</keyword>
<evidence type="ECO:0000313" key="3">
    <source>
        <dbReference type="Proteomes" id="UP000464480"/>
    </source>
</evidence>
<feature type="transmembrane region" description="Helical" evidence="1">
    <location>
        <begin position="633"/>
        <end position="653"/>
    </location>
</feature>
<evidence type="ECO:0000313" key="2">
    <source>
        <dbReference type="EMBL" id="QHG65329.1"/>
    </source>
</evidence>
<dbReference type="Proteomes" id="UP000464480">
    <property type="component" value="Chromosome"/>
</dbReference>
<protein>
    <submittedName>
        <fullName evidence="2">Uncharacterized protein</fullName>
    </submittedName>
</protein>
<reference evidence="2 3" key="1">
    <citation type="submission" date="2020-02" db="EMBL/GenBank/DDBJ databases">
        <title>Pseudomonas Putida W5 Complete Genome Assembly.</title>
        <authorList>
            <person name="Yuan Z.-C."/>
            <person name="Shaw G.A."/>
            <person name="Cusano A.D."/>
            <person name="Caddey B.J."/>
            <person name="Weselowski B.J."/>
        </authorList>
    </citation>
    <scope>NUCLEOTIDE SEQUENCE [LARGE SCALE GENOMIC DNA]</scope>
    <source>
        <strain evidence="2 3">W5</strain>
    </source>
</reference>
<keyword evidence="1" id="KW-0472">Membrane</keyword>
<feature type="transmembrane region" description="Helical" evidence="1">
    <location>
        <begin position="12"/>
        <end position="32"/>
    </location>
</feature>
<organism evidence="2 3">
    <name type="scientific">Pseudomonas putida</name>
    <name type="common">Arthrobacter siderocapsulatus</name>
    <dbReference type="NCBI Taxonomy" id="303"/>
    <lineage>
        <taxon>Bacteria</taxon>
        <taxon>Pseudomonadati</taxon>
        <taxon>Pseudomonadota</taxon>
        <taxon>Gammaproteobacteria</taxon>
        <taxon>Pseudomonadales</taxon>
        <taxon>Pseudomonadaceae</taxon>
        <taxon>Pseudomonas</taxon>
    </lineage>
</organism>
<name>A0A6I6XIB5_PSEPU</name>
<feature type="transmembrane region" description="Helical" evidence="1">
    <location>
        <begin position="729"/>
        <end position="753"/>
    </location>
</feature>
<evidence type="ECO:0000256" key="1">
    <source>
        <dbReference type="SAM" id="Phobius"/>
    </source>
</evidence>
<dbReference type="RefSeq" id="WP_159410673.1">
    <property type="nucleotide sequence ID" value="NZ_CP026115.2"/>
</dbReference>
<feature type="transmembrane region" description="Helical" evidence="1">
    <location>
        <begin position="665"/>
        <end position="684"/>
    </location>
</feature>
<proteinExistence type="predicted"/>
<feature type="transmembrane region" description="Helical" evidence="1">
    <location>
        <begin position="773"/>
        <end position="795"/>
    </location>
</feature>